<protein>
    <submittedName>
        <fullName evidence="1">Uncharacterized protein</fullName>
    </submittedName>
</protein>
<proteinExistence type="predicted"/>
<reference evidence="1" key="1">
    <citation type="submission" date="2023-08" db="EMBL/GenBank/DDBJ databases">
        <title>Chromosome-level Genome Assembly of mud carp (Cirrhinus molitorella).</title>
        <authorList>
            <person name="Liu H."/>
        </authorList>
    </citation>
    <scope>NUCLEOTIDE SEQUENCE</scope>
    <source>
        <strain evidence="1">Prfri</strain>
        <tissue evidence="1">Muscle</tissue>
    </source>
</reference>
<gene>
    <name evidence="1" type="ORF">Q8A67_009667</name>
</gene>
<name>A0AA88PQX3_9TELE</name>
<dbReference type="EMBL" id="JAUYZG010000009">
    <property type="protein sequence ID" value="KAK2898249.1"/>
    <property type="molecule type" value="Genomic_DNA"/>
</dbReference>
<dbReference type="AlphaFoldDB" id="A0AA88PQX3"/>
<evidence type="ECO:0000313" key="1">
    <source>
        <dbReference type="EMBL" id="KAK2898249.1"/>
    </source>
</evidence>
<sequence length="110" mass="12340">MGLERHGGMKNLQSLLFFMGESLHDVSTLSSPKPCMNKRRIVKSNVMIDAESCFLSLQTQRCGGSLKPRSGALGQKRAWIRAVWPILSPQRCHFSHFLHFLLMPLGTSAQ</sequence>
<comment type="caution">
    <text evidence="1">The sequence shown here is derived from an EMBL/GenBank/DDBJ whole genome shotgun (WGS) entry which is preliminary data.</text>
</comment>
<organism evidence="1 2">
    <name type="scientific">Cirrhinus molitorella</name>
    <name type="common">mud carp</name>
    <dbReference type="NCBI Taxonomy" id="172907"/>
    <lineage>
        <taxon>Eukaryota</taxon>
        <taxon>Metazoa</taxon>
        <taxon>Chordata</taxon>
        <taxon>Craniata</taxon>
        <taxon>Vertebrata</taxon>
        <taxon>Euteleostomi</taxon>
        <taxon>Actinopterygii</taxon>
        <taxon>Neopterygii</taxon>
        <taxon>Teleostei</taxon>
        <taxon>Ostariophysi</taxon>
        <taxon>Cypriniformes</taxon>
        <taxon>Cyprinidae</taxon>
        <taxon>Labeoninae</taxon>
        <taxon>Labeonini</taxon>
        <taxon>Cirrhinus</taxon>
    </lineage>
</organism>
<evidence type="ECO:0000313" key="2">
    <source>
        <dbReference type="Proteomes" id="UP001187343"/>
    </source>
</evidence>
<accession>A0AA88PQX3</accession>
<dbReference type="Proteomes" id="UP001187343">
    <property type="component" value="Unassembled WGS sequence"/>
</dbReference>
<keyword evidence="2" id="KW-1185">Reference proteome</keyword>